<feature type="transmembrane region" description="Helical" evidence="7">
    <location>
        <begin position="40"/>
        <end position="59"/>
    </location>
</feature>
<dbReference type="GO" id="GO:0022857">
    <property type="term" value="F:transmembrane transporter activity"/>
    <property type="evidence" value="ECO:0007669"/>
    <property type="project" value="InterPro"/>
</dbReference>
<keyword evidence="3" id="KW-0813">Transport</keyword>
<dbReference type="Proteomes" id="UP000794436">
    <property type="component" value="Unassembled WGS sequence"/>
</dbReference>
<dbReference type="EMBL" id="SPLM01000002">
    <property type="protein sequence ID" value="TMW68596.1"/>
    <property type="molecule type" value="Genomic_DNA"/>
</dbReference>
<evidence type="ECO:0000256" key="6">
    <source>
        <dbReference type="ARBA" id="ARBA00023136"/>
    </source>
</evidence>
<dbReference type="PANTHER" id="PTHR14233:SF4">
    <property type="entry name" value="SOLUTE CARRIER FAMILY 35 MEMBER F2"/>
    <property type="match status" value="1"/>
</dbReference>
<evidence type="ECO:0000256" key="4">
    <source>
        <dbReference type="ARBA" id="ARBA00022692"/>
    </source>
</evidence>
<proteinExistence type="inferred from homology"/>
<feature type="transmembrane region" description="Helical" evidence="7">
    <location>
        <begin position="194"/>
        <end position="212"/>
    </location>
</feature>
<evidence type="ECO:0000256" key="1">
    <source>
        <dbReference type="ARBA" id="ARBA00004141"/>
    </source>
</evidence>
<comment type="caution">
    <text evidence="8">The sequence shown here is derived from an EMBL/GenBank/DDBJ whole genome shotgun (WGS) entry which is preliminary data.</text>
</comment>
<dbReference type="InterPro" id="IPR009262">
    <property type="entry name" value="SLC35_F1/F2/F6"/>
</dbReference>
<organism evidence="8 9">
    <name type="scientific">Pythium oligandrum</name>
    <name type="common">Mycoparasitic fungus</name>
    <dbReference type="NCBI Taxonomy" id="41045"/>
    <lineage>
        <taxon>Eukaryota</taxon>
        <taxon>Sar</taxon>
        <taxon>Stramenopiles</taxon>
        <taxon>Oomycota</taxon>
        <taxon>Peronosporomycetes</taxon>
        <taxon>Pythiales</taxon>
        <taxon>Pythiaceae</taxon>
        <taxon>Pythium</taxon>
    </lineage>
</organism>
<feature type="transmembrane region" description="Helical" evidence="7">
    <location>
        <begin position="131"/>
        <end position="151"/>
    </location>
</feature>
<accession>A0A8K1FMT2</accession>
<comment type="similarity">
    <text evidence="2">Belongs to the SLC35F solute transporter family.</text>
</comment>
<keyword evidence="4 7" id="KW-0812">Transmembrane</keyword>
<evidence type="ECO:0000313" key="8">
    <source>
        <dbReference type="EMBL" id="TMW68596.1"/>
    </source>
</evidence>
<dbReference type="AlphaFoldDB" id="A0A8K1FMT2"/>
<dbReference type="OrthoDB" id="429955at2759"/>
<feature type="transmembrane region" description="Helical" evidence="7">
    <location>
        <begin position="259"/>
        <end position="279"/>
    </location>
</feature>
<comment type="subcellular location">
    <subcellularLocation>
        <location evidence="1">Membrane</location>
        <topology evidence="1">Multi-pass membrane protein</topology>
    </subcellularLocation>
</comment>
<evidence type="ECO:0000256" key="3">
    <source>
        <dbReference type="ARBA" id="ARBA00022448"/>
    </source>
</evidence>
<sequence length="339" mass="37288">MTRFLTEAKNFACGQVVSVFSMSALLFAKRLARREVHAPILANLFFYLLLAVAYILYGWRRPSVPSGPAQDTVRWWLYPFLALLDVQANVCAAKSVVYTTFATTGLTLNLAIPFVFVICTCVLKVPSSWKQATGCGLTVIGGLVLLGGCASRFKSDDIEHQELYGWALALISAALYAASNIVNQWCLKIRGMDSMIDCLGMIGAWGAFFCVIETGLIEHADITAINWNSQVSLLFLGYTLALFAFYTAVYVVVHGSETTAYNVSLLFSSVYLMLASYYLLNETIDVYTVVAMVVMLVGLSIYTWSCAVSGSSNLTQSSFDALRAPREDYVLAKIQRVEV</sequence>
<evidence type="ECO:0000256" key="7">
    <source>
        <dbReference type="SAM" id="Phobius"/>
    </source>
</evidence>
<evidence type="ECO:0008006" key="10">
    <source>
        <dbReference type="Google" id="ProtNLM"/>
    </source>
</evidence>
<name>A0A8K1FMT2_PYTOL</name>
<dbReference type="PANTHER" id="PTHR14233">
    <property type="entry name" value="DUF914-RELATED"/>
    <property type="match status" value="1"/>
</dbReference>
<protein>
    <recommendedName>
        <fullName evidence="10">Drug/Metabolite Transporter (DMT) Superfamily</fullName>
    </recommendedName>
</protein>
<feature type="transmembrane region" description="Helical" evidence="7">
    <location>
        <begin position="105"/>
        <end position="125"/>
    </location>
</feature>
<dbReference type="InterPro" id="IPR052221">
    <property type="entry name" value="SLC35F_Transporter"/>
</dbReference>
<feature type="transmembrane region" description="Helical" evidence="7">
    <location>
        <begin position="163"/>
        <end position="182"/>
    </location>
</feature>
<dbReference type="GO" id="GO:0016020">
    <property type="term" value="C:membrane"/>
    <property type="evidence" value="ECO:0007669"/>
    <property type="project" value="UniProtKB-SubCell"/>
</dbReference>
<feature type="transmembrane region" description="Helical" evidence="7">
    <location>
        <begin position="233"/>
        <end position="253"/>
    </location>
</feature>
<evidence type="ECO:0000256" key="5">
    <source>
        <dbReference type="ARBA" id="ARBA00022989"/>
    </source>
</evidence>
<evidence type="ECO:0000313" key="9">
    <source>
        <dbReference type="Proteomes" id="UP000794436"/>
    </source>
</evidence>
<keyword evidence="9" id="KW-1185">Reference proteome</keyword>
<dbReference type="Pfam" id="PF06027">
    <property type="entry name" value="SLC35F"/>
    <property type="match status" value="1"/>
</dbReference>
<feature type="transmembrane region" description="Helical" evidence="7">
    <location>
        <begin position="286"/>
        <end position="304"/>
    </location>
</feature>
<keyword evidence="5 7" id="KW-1133">Transmembrane helix</keyword>
<reference evidence="8" key="1">
    <citation type="submission" date="2019-03" db="EMBL/GenBank/DDBJ databases">
        <title>Long read genome sequence of the mycoparasitic Pythium oligandrum ATCC 38472 isolated from sugarbeet rhizosphere.</title>
        <authorList>
            <person name="Gaulin E."/>
        </authorList>
    </citation>
    <scope>NUCLEOTIDE SEQUENCE</scope>
    <source>
        <strain evidence="8">ATCC 38472_TT</strain>
    </source>
</reference>
<keyword evidence="6 7" id="KW-0472">Membrane</keyword>
<evidence type="ECO:0000256" key="2">
    <source>
        <dbReference type="ARBA" id="ARBA00007863"/>
    </source>
</evidence>
<gene>
    <name evidence="8" type="ORF">Poli38472_006064</name>
</gene>